<evidence type="ECO:0000259" key="13">
    <source>
        <dbReference type="Pfam" id="PF09334"/>
    </source>
</evidence>
<dbReference type="InterPro" id="IPR015413">
    <property type="entry name" value="Methionyl/Leucyl_tRNA_Synth"/>
</dbReference>
<evidence type="ECO:0000313" key="15">
    <source>
        <dbReference type="EMBL" id="TRL37621.1"/>
    </source>
</evidence>
<feature type="domain" description="Leucyl-tRNA synthetase editing" evidence="14">
    <location>
        <begin position="222"/>
        <end position="413"/>
    </location>
</feature>
<dbReference type="PROSITE" id="PS00178">
    <property type="entry name" value="AA_TRNA_LIGASE_I"/>
    <property type="match status" value="1"/>
</dbReference>
<feature type="domain" description="Methionyl/Valyl/Leucyl/Isoleucyl-tRNA synthetase anticodon-binding" evidence="12">
    <location>
        <begin position="715"/>
        <end position="840"/>
    </location>
</feature>
<evidence type="ECO:0000256" key="5">
    <source>
        <dbReference type="ARBA" id="ARBA00022840"/>
    </source>
</evidence>
<dbReference type="SUPFAM" id="SSF50677">
    <property type="entry name" value="ValRS/IleRS/LeuRS editing domain"/>
    <property type="match status" value="1"/>
</dbReference>
<dbReference type="CDD" id="cd07958">
    <property type="entry name" value="Anticodon_Ia_Leu_BEm"/>
    <property type="match status" value="1"/>
</dbReference>
<dbReference type="FunFam" id="3.40.50.620:FF:000003">
    <property type="entry name" value="Leucine--tRNA ligase"/>
    <property type="match status" value="1"/>
</dbReference>
<dbReference type="InterPro" id="IPR014729">
    <property type="entry name" value="Rossmann-like_a/b/a_fold"/>
</dbReference>
<dbReference type="GO" id="GO:0005524">
    <property type="term" value="F:ATP binding"/>
    <property type="evidence" value="ECO:0007669"/>
    <property type="project" value="UniProtKB-UniRule"/>
</dbReference>
<evidence type="ECO:0000259" key="11">
    <source>
        <dbReference type="Pfam" id="PF00133"/>
    </source>
</evidence>
<keyword evidence="4 9" id="KW-0547">Nucleotide-binding</keyword>
<dbReference type="PANTHER" id="PTHR43740:SF2">
    <property type="entry name" value="LEUCINE--TRNA LIGASE, MITOCHONDRIAL"/>
    <property type="match status" value="1"/>
</dbReference>
<dbReference type="Gene3D" id="3.10.20.590">
    <property type="match status" value="1"/>
</dbReference>
<comment type="catalytic activity">
    <reaction evidence="8 9">
        <text>tRNA(Leu) + L-leucine + ATP = L-leucyl-tRNA(Leu) + AMP + diphosphate</text>
        <dbReference type="Rhea" id="RHEA:11688"/>
        <dbReference type="Rhea" id="RHEA-COMP:9613"/>
        <dbReference type="Rhea" id="RHEA-COMP:9622"/>
        <dbReference type="ChEBI" id="CHEBI:30616"/>
        <dbReference type="ChEBI" id="CHEBI:33019"/>
        <dbReference type="ChEBI" id="CHEBI:57427"/>
        <dbReference type="ChEBI" id="CHEBI:78442"/>
        <dbReference type="ChEBI" id="CHEBI:78494"/>
        <dbReference type="ChEBI" id="CHEBI:456215"/>
        <dbReference type="EC" id="6.1.1.4"/>
    </reaction>
</comment>
<dbReference type="RefSeq" id="WP_143125998.1">
    <property type="nucleotide sequence ID" value="NZ_VJMG01000041.1"/>
</dbReference>
<evidence type="ECO:0000256" key="7">
    <source>
        <dbReference type="ARBA" id="ARBA00023146"/>
    </source>
</evidence>
<dbReference type="SUPFAM" id="SSF47323">
    <property type="entry name" value="Anticodon-binding domain of a subclass of class I aminoacyl-tRNA synthetases"/>
    <property type="match status" value="1"/>
</dbReference>
<dbReference type="PANTHER" id="PTHR43740">
    <property type="entry name" value="LEUCYL-TRNA SYNTHETASE"/>
    <property type="match status" value="1"/>
</dbReference>
<dbReference type="FunFam" id="1.10.730.10:FF:000002">
    <property type="entry name" value="Leucine--tRNA ligase"/>
    <property type="match status" value="1"/>
</dbReference>
<evidence type="ECO:0000256" key="6">
    <source>
        <dbReference type="ARBA" id="ARBA00022917"/>
    </source>
</evidence>
<dbReference type="GO" id="GO:0004823">
    <property type="term" value="F:leucine-tRNA ligase activity"/>
    <property type="evidence" value="ECO:0007669"/>
    <property type="project" value="UniProtKB-UniRule"/>
</dbReference>
<dbReference type="InterPro" id="IPR002302">
    <property type="entry name" value="Leu-tRNA-ligase"/>
</dbReference>
<comment type="caution">
    <text evidence="15">The sequence shown here is derived from an EMBL/GenBank/DDBJ whole genome shotgun (WGS) entry which is preliminary data.</text>
</comment>
<evidence type="ECO:0000256" key="1">
    <source>
        <dbReference type="ARBA" id="ARBA00005594"/>
    </source>
</evidence>
<keyword evidence="5 9" id="KW-0067">ATP-binding</keyword>
<feature type="binding site" evidence="9">
    <location>
        <position position="636"/>
    </location>
    <ligand>
        <name>ATP</name>
        <dbReference type="ChEBI" id="CHEBI:30616"/>
    </ligand>
</feature>
<dbReference type="HAMAP" id="MF_00049_B">
    <property type="entry name" value="Leu_tRNA_synth_B"/>
    <property type="match status" value="1"/>
</dbReference>
<name>A0A549T6X0_9HYPH</name>
<dbReference type="CDD" id="cd00812">
    <property type="entry name" value="LeuRS_core"/>
    <property type="match status" value="1"/>
</dbReference>
<dbReference type="Gene3D" id="3.90.740.10">
    <property type="entry name" value="Valyl/Leucyl/Isoleucyl-tRNA synthetase, editing domain"/>
    <property type="match status" value="1"/>
</dbReference>
<evidence type="ECO:0000256" key="9">
    <source>
        <dbReference type="HAMAP-Rule" id="MF_00049"/>
    </source>
</evidence>
<dbReference type="NCBIfam" id="TIGR00396">
    <property type="entry name" value="leuS_bact"/>
    <property type="match status" value="1"/>
</dbReference>
<feature type="domain" description="Aminoacyl-tRNA synthetase class Ia" evidence="11">
    <location>
        <begin position="432"/>
        <end position="589"/>
    </location>
</feature>
<gene>
    <name evidence="9" type="primary">leuS</name>
    <name evidence="15" type="ORF">FNA46_14855</name>
</gene>
<feature type="short sequence motif" description="'KMSKS' region" evidence="9">
    <location>
        <begin position="633"/>
        <end position="637"/>
    </location>
</feature>
<dbReference type="Gene3D" id="2.20.28.290">
    <property type="match status" value="1"/>
</dbReference>
<evidence type="ECO:0000256" key="8">
    <source>
        <dbReference type="ARBA" id="ARBA00047469"/>
    </source>
</evidence>
<organism evidence="15 16">
    <name type="scientific">Rhizobium straminoryzae</name>
    <dbReference type="NCBI Taxonomy" id="1387186"/>
    <lineage>
        <taxon>Bacteria</taxon>
        <taxon>Pseudomonadati</taxon>
        <taxon>Pseudomonadota</taxon>
        <taxon>Alphaproteobacteria</taxon>
        <taxon>Hyphomicrobiales</taxon>
        <taxon>Rhizobiaceae</taxon>
        <taxon>Rhizobium/Agrobacterium group</taxon>
        <taxon>Rhizobium</taxon>
    </lineage>
</organism>
<feature type="domain" description="Methionyl/Leucyl tRNA synthetase" evidence="13">
    <location>
        <begin position="38"/>
        <end position="172"/>
    </location>
</feature>
<dbReference type="Gene3D" id="3.40.50.620">
    <property type="entry name" value="HUPs"/>
    <property type="match status" value="2"/>
</dbReference>
<dbReference type="GO" id="GO:0005829">
    <property type="term" value="C:cytosol"/>
    <property type="evidence" value="ECO:0007669"/>
    <property type="project" value="TreeGrafter"/>
</dbReference>
<dbReference type="InterPro" id="IPR002300">
    <property type="entry name" value="aa-tRNA-synth_Ia"/>
</dbReference>
<reference evidence="15 16" key="1">
    <citation type="submission" date="2019-07" db="EMBL/GenBank/DDBJ databases">
        <title>Ln-dependent methylotrophs.</title>
        <authorList>
            <person name="Tani A."/>
        </authorList>
    </citation>
    <scope>NUCLEOTIDE SEQUENCE [LARGE SCALE GENOMIC DNA]</scope>
    <source>
        <strain evidence="15 16">SM12</strain>
    </source>
</reference>
<dbReference type="Pfam" id="PF00133">
    <property type="entry name" value="tRNA-synt_1"/>
    <property type="match status" value="2"/>
</dbReference>
<protein>
    <recommendedName>
        <fullName evidence="9">Leucine--tRNA ligase</fullName>
        <ecNumber evidence="9">6.1.1.4</ecNumber>
    </recommendedName>
    <alternativeName>
        <fullName evidence="9">Leucyl-tRNA synthetase</fullName>
        <shortName evidence="9">LeuRS</shortName>
    </alternativeName>
</protein>
<accession>A0A549T6X0</accession>
<sequence>MASERYNPRDAEPRWQKNWSEAKTFETDNSDTRDKYYVLEMFPYPSGRIHMGHVRNYAMGDVVARYKRARGYNVLHPMGWDAFGMPAENAAMQNKVHPKDWTYQNIATMRAQLKSMGLSLDWSREFATCDVDYYHRQQHLFLDMMEKGLVYRKQSKVNWDPVDQTVLANEQVIDGRGWRSGALVEQRELTQWFFKITDFAEDLLDALDTLDQWPEKVRLMQKNWIGRSEGLTIRWELSDASRAAADCSEIEVYTTRPDTLFGASFLAISADHPVAKALAAGNADVQEFCEECRRQGTSLAALETAEKKGFNTGLTVKHPLDPAWELPVFIANFVLMDYGTGAIFGCPSGDQRDLDFARKYDLPVVPVVMPEGGDAASFTVGTEAYDGDGVMINSRFLNGLSTDAAFQTVANMLTGQTLGNAPQAARKVNFRLRDWGISRQRYWGCPIPVIHCDDCGVVPVPKQDLPVKLPDDVTFDVPGNPLDRHPTWRNVACPCCGKDARRETDTMDTFVDSSWYFARFTAPWKNNPTDPKVADHWLPVDQYIGGIEHAILHLLYSRFFTRAMRETGHVGLKEPFKGLFTQGMVVHETYRLGEGQNGQWVAPAEIRIEEIDGARKAYMLSSGEEVAIGSIEKMSKSKKNVVDPDDIIASYGADTARFFVLSDSPPDRDVIWSEAGVEGAHRFVQRVWRLISEAAPELVKVEAVPAKEGPALAISQAAHKTLQAVQGDFDKLAFNKAVARIYELVNALANPLTQVAAGGQDATLVAAVRDAAQILTQIIAPMTPHLAEECWTVLGNAGMVAEAAWPVFDPALVADNEVLLPVQINGKKRAELTIARDADQNAIQQAVLQLEAVQAALAGNPPKKIIIVPQRIINIVV</sequence>
<dbReference type="GO" id="GO:0006429">
    <property type="term" value="P:leucyl-tRNA aminoacylation"/>
    <property type="evidence" value="ECO:0007669"/>
    <property type="project" value="UniProtKB-UniRule"/>
</dbReference>
<dbReference type="InterPro" id="IPR001412">
    <property type="entry name" value="aa-tRNA-synth_I_CS"/>
</dbReference>
<feature type="short sequence motif" description="'HIGH' region" evidence="9">
    <location>
        <begin position="43"/>
        <end position="53"/>
    </location>
</feature>
<dbReference type="Pfam" id="PF13603">
    <property type="entry name" value="tRNA-synt_1_2"/>
    <property type="match status" value="1"/>
</dbReference>
<evidence type="ECO:0000256" key="3">
    <source>
        <dbReference type="ARBA" id="ARBA00022598"/>
    </source>
</evidence>
<dbReference type="Pfam" id="PF08264">
    <property type="entry name" value="Anticodon_1"/>
    <property type="match status" value="1"/>
</dbReference>
<feature type="domain" description="Aminoacyl-tRNA synthetase class Ia" evidence="11">
    <location>
        <begin position="632"/>
        <end position="672"/>
    </location>
</feature>
<keyword evidence="16" id="KW-1185">Reference proteome</keyword>
<dbReference type="Proteomes" id="UP000316801">
    <property type="component" value="Unassembled WGS sequence"/>
</dbReference>
<keyword evidence="6 9" id="KW-0648">Protein biosynthesis</keyword>
<evidence type="ECO:0000256" key="4">
    <source>
        <dbReference type="ARBA" id="ARBA00022741"/>
    </source>
</evidence>
<dbReference type="InterPro" id="IPR009008">
    <property type="entry name" value="Val/Leu/Ile-tRNA-synth_edit"/>
</dbReference>
<comment type="similarity">
    <text evidence="1 9 10">Belongs to the class-I aminoacyl-tRNA synthetase family.</text>
</comment>
<dbReference type="InterPro" id="IPR025709">
    <property type="entry name" value="Leu_tRNA-synth_edit"/>
</dbReference>
<dbReference type="PRINTS" id="PR00985">
    <property type="entry name" value="TRNASYNTHLEU"/>
</dbReference>
<keyword evidence="7 9" id="KW-0030">Aminoacyl-tRNA synthetase</keyword>
<evidence type="ECO:0000259" key="12">
    <source>
        <dbReference type="Pfam" id="PF08264"/>
    </source>
</evidence>
<keyword evidence="3 9" id="KW-0436">Ligase</keyword>
<dbReference type="GO" id="GO:0002161">
    <property type="term" value="F:aminoacyl-tRNA deacylase activity"/>
    <property type="evidence" value="ECO:0007669"/>
    <property type="project" value="InterPro"/>
</dbReference>
<comment type="subcellular location">
    <subcellularLocation>
        <location evidence="9">Cytoplasm</location>
    </subcellularLocation>
</comment>
<dbReference type="InterPro" id="IPR009080">
    <property type="entry name" value="tRNAsynth_Ia_anticodon-bd"/>
</dbReference>
<evidence type="ECO:0000256" key="10">
    <source>
        <dbReference type="RuleBase" id="RU363035"/>
    </source>
</evidence>
<dbReference type="InterPro" id="IPR013155">
    <property type="entry name" value="M/V/L/I-tRNA-synth_anticd-bd"/>
</dbReference>
<dbReference type="EC" id="6.1.1.4" evidence="9"/>
<evidence type="ECO:0000259" key="14">
    <source>
        <dbReference type="Pfam" id="PF13603"/>
    </source>
</evidence>
<dbReference type="Gene3D" id="1.10.730.10">
    <property type="entry name" value="Isoleucyl-tRNA Synthetase, Domain 1"/>
    <property type="match status" value="1"/>
</dbReference>
<dbReference type="SUPFAM" id="SSF52374">
    <property type="entry name" value="Nucleotidylyl transferase"/>
    <property type="match status" value="1"/>
</dbReference>
<proteinExistence type="inferred from homology"/>
<dbReference type="EMBL" id="VJMG01000041">
    <property type="protein sequence ID" value="TRL37621.1"/>
    <property type="molecule type" value="Genomic_DNA"/>
</dbReference>
<dbReference type="AlphaFoldDB" id="A0A549T6X0"/>
<keyword evidence="2 9" id="KW-0963">Cytoplasm</keyword>
<evidence type="ECO:0000256" key="2">
    <source>
        <dbReference type="ARBA" id="ARBA00022490"/>
    </source>
</evidence>
<evidence type="ECO:0000313" key="16">
    <source>
        <dbReference type="Proteomes" id="UP000316801"/>
    </source>
</evidence>
<dbReference type="Pfam" id="PF09334">
    <property type="entry name" value="tRNA-synt_1g"/>
    <property type="match status" value="1"/>
</dbReference>